<accession>A0A3B1ABE2</accession>
<feature type="domain" description="Globin" evidence="5">
    <location>
        <begin position="1"/>
        <end position="134"/>
    </location>
</feature>
<dbReference type="Pfam" id="PF00042">
    <property type="entry name" value="Globin"/>
    <property type="match status" value="1"/>
</dbReference>
<organism evidence="6">
    <name type="scientific">hydrothermal vent metagenome</name>
    <dbReference type="NCBI Taxonomy" id="652676"/>
    <lineage>
        <taxon>unclassified sequences</taxon>
        <taxon>metagenomes</taxon>
        <taxon>ecological metagenomes</taxon>
    </lineage>
</organism>
<dbReference type="PANTHER" id="PTHR43396">
    <property type="entry name" value="FLAVOHEMOPROTEIN"/>
    <property type="match status" value="1"/>
</dbReference>
<evidence type="ECO:0000259" key="5">
    <source>
        <dbReference type="PROSITE" id="PS01033"/>
    </source>
</evidence>
<protein>
    <submittedName>
        <fullName evidence="6">Flavohemoprotein (Hemoglobin-like protein) (Flavohemoglobin) (Nitric oxide dioxygenase)</fullName>
        <ecNumber evidence="6">1.14.12.17</ecNumber>
    </submittedName>
</protein>
<dbReference type="InterPro" id="IPR012292">
    <property type="entry name" value="Globin/Proto"/>
</dbReference>
<keyword evidence="4" id="KW-0408">Iron</keyword>
<evidence type="ECO:0000256" key="1">
    <source>
        <dbReference type="ARBA" id="ARBA00022448"/>
    </source>
</evidence>
<dbReference type="Gene3D" id="1.10.490.10">
    <property type="entry name" value="Globins"/>
    <property type="match status" value="2"/>
</dbReference>
<dbReference type="GO" id="GO:0019825">
    <property type="term" value="F:oxygen binding"/>
    <property type="evidence" value="ECO:0007669"/>
    <property type="project" value="InterPro"/>
</dbReference>
<dbReference type="InterPro" id="IPR000971">
    <property type="entry name" value="Globin"/>
</dbReference>
<sequence length="303" mass="34362">MNIGNRQQVASCIEDIGTDINQLSQSFYRHLLQDNPELSRIFSGNTATLNRKFFNMLAALKNVKHLEKIEASIHQLGERHGRQYAVLSEHFMPTKRALIMALEEHLGDGFTTALRQAWDEVFDEVADLMKKAVSQARHTDDDSLALTGYDGNLLQAIGGEEVVLRIHQRFYDTIFEEPWLGTFFRGKHETTLARKQTEFMVAAFGGENRYRGDTPAFVHMHMLITQEQLEAREVILRNAIGEEGLSEAIVERWIKVDRGFWAGLVKASEGECVLKCFGQYPVVAKKPGDYVFPSITPSKLTDD</sequence>
<dbReference type="SUPFAM" id="SSF46458">
    <property type="entry name" value="Globin-like"/>
    <property type="match status" value="2"/>
</dbReference>
<dbReference type="EMBL" id="UOFU01000155">
    <property type="protein sequence ID" value="VAW98890.1"/>
    <property type="molecule type" value="Genomic_DNA"/>
</dbReference>
<keyword evidence="6" id="KW-0223">Dioxygenase</keyword>
<reference evidence="6" key="1">
    <citation type="submission" date="2018-06" db="EMBL/GenBank/DDBJ databases">
        <authorList>
            <person name="Zhirakovskaya E."/>
        </authorList>
    </citation>
    <scope>NUCLEOTIDE SEQUENCE</scope>
</reference>
<dbReference type="GO" id="GO:0046872">
    <property type="term" value="F:metal ion binding"/>
    <property type="evidence" value="ECO:0007669"/>
    <property type="project" value="UniProtKB-KW"/>
</dbReference>
<dbReference type="Pfam" id="PF01152">
    <property type="entry name" value="Bac_globin"/>
    <property type="match status" value="1"/>
</dbReference>
<dbReference type="GO" id="GO:0008941">
    <property type="term" value="F:nitric oxide dioxygenase NAD(P)H activity"/>
    <property type="evidence" value="ECO:0007669"/>
    <property type="project" value="UniProtKB-EC"/>
</dbReference>
<dbReference type="GO" id="GO:0020037">
    <property type="term" value="F:heme binding"/>
    <property type="evidence" value="ECO:0007669"/>
    <property type="project" value="InterPro"/>
</dbReference>
<evidence type="ECO:0000256" key="3">
    <source>
        <dbReference type="ARBA" id="ARBA00022723"/>
    </source>
</evidence>
<keyword evidence="6" id="KW-0560">Oxidoreductase</keyword>
<dbReference type="GO" id="GO:0046210">
    <property type="term" value="P:nitric oxide catabolic process"/>
    <property type="evidence" value="ECO:0007669"/>
    <property type="project" value="TreeGrafter"/>
</dbReference>
<dbReference type="InterPro" id="IPR009050">
    <property type="entry name" value="Globin-like_sf"/>
</dbReference>
<keyword evidence="1" id="KW-0813">Transport</keyword>
<dbReference type="PROSITE" id="PS01033">
    <property type="entry name" value="GLOBIN"/>
    <property type="match status" value="1"/>
</dbReference>
<dbReference type="GO" id="GO:0071949">
    <property type="term" value="F:FAD binding"/>
    <property type="evidence" value="ECO:0007669"/>
    <property type="project" value="TreeGrafter"/>
</dbReference>
<dbReference type="InterPro" id="IPR001486">
    <property type="entry name" value="Hemoglobin_trunc"/>
</dbReference>
<dbReference type="GO" id="GO:0071500">
    <property type="term" value="P:cellular response to nitrosative stress"/>
    <property type="evidence" value="ECO:0007669"/>
    <property type="project" value="TreeGrafter"/>
</dbReference>
<keyword evidence="2" id="KW-0349">Heme</keyword>
<dbReference type="PANTHER" id="PTHR43396:SF3">
    <property type="entry name" value="FLAVOHEMOPROTEIN"/>
    <property type="match status" value="1"/>
</dbReference>
<gene>
    <name evidence="6" type="ORF">MNBD_GAMMA20-556</name>
</gene>
<evidence type="ECO:0000256" key="2">
    <source>
        <dbReference type="ARBA" id="ARBA00022617"/>
    </source>
</evidence>
<dbReference type="CDD" id="cd00454">
    <property type="entry name" value="TrHb1_N"/>
    <property type="match status" value="1"/>
</dbReference>
<evidence type="ECO:0000313" key="6">
    <source>
        <dbReference type="EMBL" id="VAW98890.1"/>
    </source>
</evidence>
<dbReference type="EC" id="1.14.12.17" evidence="6"/>
<dbReference type="AlphaFoldDB" id="A0A3B1ABE2"/>
<keyword evidence="3" id="KW-0479">Metal-binding</keyword>
<name>A0A3B1ABE2_9ZZZZ</name>
<proteinExistence type="predicted"/>
<evidence type="ECO:0000256" key="4">
    <source>
        <dbReference type="ARBA" id="ARBA00023004"/>
    </source>
</evidence>